<feature type="active site" description="Proton acceptor" evidence="3">
    <location>
        <position position="185"/>
    </location>
</feature>
<dbReference type="InterPro" id="IPR015421">
    <property type="entry name" value="PyrdxlP-dep_Trfase_major"/>
</dbReference>
<evidence type="ECO:0000256" key="5">
    <source>
        <dbReference type="RuleBase" id="RU004508"/>
    </source>
</evidence>
<reference evidence="6 7" key="1">
    <citation type="submission" date="2018-06" db="EMBL/GenBank/DDBJ databases">
        <title>Genomic Encyclopedia of Type Strains, Phase III (KMG-III): the genomes of soil and plant-associated and newly described type strains.</title>
        <authorList>
            <person name="Whitman W."/>
        </authorList>
    </citation>
    <scope>NUCLEOTIDE SEQUENCE [LARGE SCALE GENOMIC DNA]</scope>
    <source>
        <strain evidence="6 7">LMG 23644</strain>
    </source>
</reference>
<comment type="similarity">
    <text evidence="2 5">Belongs to the DegT/DnrJ/EryC1 family.</text>
</comment>
<dbReference type="Gene3D" id="3.40.640.10">
    <property type="entry name" value="Type I PLP-dependent aspartate aminotransferase-like (Major domain)"/>
    <property type="match status" value="1"/>
</dbReference>
<accession>A0A329BLF8</accession>
<sequence>MHNETIKVLVPRLPNAAALQPYLARIDAAGIYSNYGPLSREFSARLAQLAGAPYVTLTSNGTSAIELALRAKALPGRRYCLMPAYTFIASAHAVCNAGLTPMLLDVSQETLTLTPQIAEAALSSLDESPGAVLVISAFGAPPDQAAWAAFEARTGIPVVFDAAAAATALHGVGKQPVCVSLHATKVLGIGEGGAIFSSDENLVRHTTAMTGFGFVGAERVSAIRGGNYRISEYAAAVGLAVLDGLPARLATLSSITAAYRARLQGKAACLQSGVGDEWVTMTLNVIVPAEALQVTIDKLDAAKIEWRRWWGPGCHLHPAFADVPRGDLSNTEAIAPRVIGLPFHDRLSEQDLDQITHCLP</sequence>
<keyword evidence="1 4" id="KW-0663">Pyridoxal phosphate</keyword>
<name>A0A329BLF8_9BURK</name>
<dbReference type="Pfam" id="PF01041">
    <property type="entry name" value="DegT_DnrJ_EryC1"/>
    <property type="match status" value="1"/>
</dbReference>
<dbReference type="GO" id="GO:0008483">
    <property type="term" value="F:transaminase activity"/>
    <property type="evidence" value="ECO:0007669"/>
    <property type="project" value="TreeGrafter"/>
</dbReference>
<evidence type="ECO:0000256" key="4">
    <source>
        <dbReference type="PIRSR" id="PIRSR000390-2"/>
    </source>
</evidence>
<evidence type="ECO:0000313" key="7">
    <source>
        <dbReference type="Proteomes" id="UP000248918"/>
    </source>
</evidence>
<proteinExistence type="inferred from homology"/>
<dbReference type="InterPro" id="IPR000653">
    <property type="entry name" value="DegT/StrS_aminotransferase"/>
</dbReference>
<evidence type="ECO:0000256" key="2">
    <source>
        <dbReference type="ARBA" id="ARBA00037999"/>
    </source>
</evidence>
<dbReference type="SUPFAM" id="SSF53383">
    <property type="entry name" value="PLP-dependent transferases"/>
    <property type="match status" value="1"/>
</dbReference>
<dbReference type="Proteomes" id="UP000248918">
    <property type="component" value="Unassembled WGS sequence"/>
</dbReference>
<organism evidence="6 7">
    <name type="scientific">Paraburkholderia bryophila</name>
    <dbReference type="NCBI Taxonomy" id="420952"/>
    <lineage>
        <taxon>Bacteria</taxon>
        <taxon>Pseudomonadati</taxon>
        <taxon>Pseudomonadota</taxon>
        <taxon>Betaproteobacteria</taxon>
        <taxon>Burkholderiales</taxon>
        <taxon>Burkholderiaceae</taxon>
        <taxon>Paraburkholderia</taxon>
    </lineage>
</organism>
<evidence type="ECO:0000313" key="6">
    <source>
        <dbReference type="EMBL" id="RAS23139.1"/>
    </source>
</evidence>
<dbReference type="AlphaFoldDB" id="A0A329BLF8"/>
<gene>
    <name evidence="6" type="ORF">BX591_12157</name>
</gene>
<dbReference type="PANTHER" id="PTHR30244:SF9">
    <property type="entry name" value="PROTEIN RV3402C"/>
    <property type="match status" value="1"/>
</dbReference>
<dbReference type="PIRSF" id="PIRSF000390">
    <property type="entry name" value="PLP_StrS"/>
    <property type="match status" value="1"/>
</dbReference>
<feature type="modified residue" description="N6-(pyridoxal phosphate)lysine" evidence="4">
    <location>
        <position position="185"/>
    </location>
</feature>
<dbReference type="InterPro" id="IPR015424">
    <property type="entry name" value="PyrdxlP-dep_Trfase"/>
</dbReference>
<dbReference type="PANTHER" id="PTHR30244">
    <property type="entry name" value="TRANSAMINASE"/>
    <property type="match status" value="1"/>
</dbReference>
<protein>
    <submittedName>
        <fullName evidence="6">dTDP-4-amino-4,6-dideoxygalactose transaminase</fullName>
    </submittedName>
</protein>
<dbReference type="OrthoDB" id="9804264at2"/>
<dbReference type="GO" id="GO:0030170">
    <property type="term" value="F:pyridoxal phosphate binding"/>
    <property type="evidence" value="ECO:0007669"/>
    <property type="project" value="TreeGrafter"/>
</dbReference>
<dbReference type="EMBL" id="QLTK01000021">
    <property type="protein sequence ID" value="RAS23139.1"/>
    <property type="molecule type" value="Genomic_DNA"/>
</dbReference>
<dbReference type="RefSeq" id="WP_111934055.1">
    <property type="nucleotide sequence ID" value="NZ_CADFFP010000023.1"/>
</dbReference>
<comment type="caution">
    <text evidence="6">The sequence shown here is derived from an EMBL/GenBank/DDBJ whole genome shotgun (WGS) entry which is preliminary data.</text>
</comment>
<evidence type="ECO:0000256" key="3">
    <source>
        <dbReference type="PIRSR" id="PIRSR000390-1"/>
    </source>
</evidence>
<dbReference type="GO" id="GO:0000271">
    <property type="term" value="P:polysaccharide biosynthetic process"/>
    <property type="evidence" value="ECO:0007669"/>
    <property type="project" value="TreeGrafter"/>
</dbReference>
<evidence type="ECO:0000256" key="1">
    <source>
        <dbReference type="ARBA" id="ARBA00022898"/>
    </source>
</evidence>